<feature type="region of interest" description="Disordered" evidence="1">
    <location>
        <begin position="21"/>
        <end position="46"/>
    </location>
</feature>
<organism evidence="3 4">
    <name type="scientific">Heligmosomoides polygyrus</name>
    <name type="common">Parasitic roundworm</name>
    <dbReference type="NCBI Taxonomy" id="6339"/>
    <lineage>
        <taxon>Eukaryota</taxon>
        <taxon>Metazoa</taxon>
        <taxon>Ecdysozoa</taxon>
        <taxon>Nematoda</taxon>
        <taxon>Chromadorea</taxon>
        <taxon>Rhabditida</taxon>
        <taxon>Rhabditina</taxon>
        <taxon>Rhabditomorpha</taxon>
        <taxon>Strongyloidea</taxon>
        <taxon>Heligmosomidae</taxon>
        <taxon>Heligmosomoides</taxon>
    </lineage>
</organism>
<keyword evidence="3" id="KW-1185">Reference proteome</keyword>
<evidence type="ECO:0000313" key="4">
    <source>
        <dbReference type="WBParaSite" id="HPBE_0000475201-mRNA-1"/>
    </source>
</evidence>
<reference evidence="4" key="2">
    <citation type="submission" date="2019-09" db="UniProtKB">
        <authorList>
            <consortium name="WormBaseParasite"/>
        </authorList>
    </citation>
    <scope>IDENTIFICATION</scope>
</reference>
<name>A0A183FEF3_HELPZ</name>
<reference evidence="2 3" key="1">
    <citation type="submission" date="2018-11" db="EMBL/GenBank/DDBJ databases">
        <authorList>
            <consortium name="Pathogen Informatics"/>
        </authorList>
    </citation>
    <scope>NUCLEOTIDE SEQUENCE [LARGE SCALE GENOMIC DNA]</scope>
</reference>
<dbReference type="EMBL" id="UZAH01025359">
    <property type="protein sequence ID" value="VDO62282.1"/>
    <property type="molecule type" value="Genomic_DNA"/>
</dbReference>
<dbReference type="AlphaFoldDB" id="A0A183FEF3"/>
<proteinExistence type="predicted"/>
<gene>
    <name evidence="2" type="ORF">HPBE_LOCUS4753</name>
</gene>
<dbReference type="WBParaSite" id="HPBE_0000475201-mRNA-1">
    <property type="protein sequence ID" value="HPBE_0000475201-mRNA-1"/>
    <property type="gene ID" value="HPBE_0000475201"/>
</dbReference>
<evidence type="ECO:0000313" key="3">
    <source>
        <dbReference type="Proteomes" id="UP000050761"/>
    </source>
</evidence>
<sequence>MRGKLKHVYFQKTAKDKEKMDGLATAVSSPTDISTTKSSSLKSADEMVSRSRMGKIFAKLEDDVDLVKVLQKYEAKKTREEAKTVRYCVQPLLHCLPTVIPSFALKFMGNM</sequence>
<feature type="compositionally biased region" description="Polar residues" evidence="1">
    <location>
        <begin position="26"/>
        <end position="42"/>
    </location>
</feature>
<protein>
    <submittedName>
        <fullName evidence="4">FH2 domain-containing protein</fullName>
    </submittedName>
</protein>
<accession>A0A3P8ARL9</accession>
<evidence type="ECO:0000313" key="2">
    <source>
        <dbReference type="EMBL" id="VDO62282.1"/>
    </source>
</evidence>
<accession>A0A183FEF3</accession>
<evidence type="ECO:0000256" key="1">
    <source>
        <dbReference type="SAM" id="MobiDB-lite"/>
    </source>
</evidence>
<dbReference type="Proteomes" id="UP000050761">
    <property type="component" value="Unassembled WGS sequence"/>
</dbReference>